<evidence type="ECO:0000313" key="2">
    <source>
        <dbReference type="Proteomes" id="UP000622245"/>
    </source>
</evidence>
<organism evidence="1 2">
    <name type="scientific">Micromonospora tarensis</name>
    <dbReference type="NCBI Taxonomy" id="2806100"/>
    <lineage>
        <taxon>Bacteria</taxon>
        <taxon>Bacillati</taxon>
        <taxon>Actinomycetota</taxon>
        <taxon>Actinomycetes</taxon>
        <taxon>Micromonosporales</taxon>
        <taxon>Micromonosporaceae</taxon>
        <taxon>Micromonospora</taxon>
    </lineage>
</organism>
<reference evidence="1 2" key="1">
    <citation type="submission" date="2021-01" db="EMBL/GenBank/DDBJ databases">
        <title>Draft genome sequence of Micromonospora sp. strain STR1s_6.</title>
        <authorList>
            <person name="Karlyshev A."/>
            <person name="Jawad R."/>
        </authorList>
    </citation>
    <scope>NUCLEOTIDE SEQUENCE [LARGE SCALE GENOMIC DNA]</scope>
    <source>
        <strain evidence="1 2">STR1S-6</strain>
    </source>
</reference>
<feature type="non-terminal residue" evidence="1">
    <location>
        <position position="1"/>
    </location>
</feature>
<keyword evidence="2" id="KW-1185">Reference proteome</keyword>
<dbReference type="RefSeq" id="WP_203149994.1">
    <property type="nucleotide sequence ID" value="NZ_JAEVHL010000110.1"/>
</dbReference>
<dbReference type="EMBL" id="JAEVHL010000110">
    <property type="protein sequence ID" value="MBM0277571.1"/>
    <property type="molecule type" value="Genomic_DNA"/>
</dbReference>
<name>A0ABS1YJH0_9ACTN</name>
<sequence>SFADQAAASAAQARADAVAAGKSASEAAAAAAEAKQIAVEKQRLEDAATRQNDLTNNANGALVDDEQAVFDQGGQAALDEYRAALASANKTVGQWLVENSADILLTLLGVDNIVNCVKTGDVGTCLWALVDVGSFAFAIGKAPAVSKAILKVVNGISKFFEEASKARKVLERTAKTIQDARAARRPNLEVCEIPLPGLRLAAVAVPGFAAAPKKCQVDHVGQVSGDYGTKGPHLNMDDRSEVSIGVDKNGNLVGFPINANGKMPSQQHIQTAIDYLMSSRAGRTKLLNNTEGALDQIKAGVLKVNDPNMIVRMKQVCYRLRKLGVD</sequence>
<evidence type="ECO:0000313" key="1">
    <source>
        <dbReference type="EMBL" id="MBM0277571.1"/>
    </source>
</evidence>
<comment type="caution">
    <text evidence="1">The sequence shown here is derived from an EMBL/GenBank/DDBJ whole genome shotgun (WGS) entry which is preliminary data.</text>
</comment>
<protein>
    <submittedName>
        <fullName evidence="1">Uncharacterized protein</fullName>
    </submittedName>
</protein>
<gene>
    <name evidence="1" type="ORF">JM949_20395</name>
</gene>
<proteinExistence type="predicted"/>
<dbReference type="Proteomes" id="UP000622245">
    <property type="component" value="Unassembled WGS sequence"/>
</dbReference>
<accession>A0ABS1YJH0</accession>